<organism evidence="1 2">
    <name type="scientific">Beta vulgaris subsp. vulgaris</name>
    <name type="common">Beet</name>
    <dbReference type="NCBI Taxonomy" id="3555"/>
    <lineage>
        <taxon>Eukaryota</taxon>
        <taxon>Viridiplantae</taxon>
        <taxon>Streptophyta</taxon>
        <taxon>Embryophyta</taxon>
        <taxon>Tracheophyta</taxon>
        <taxon>Spermatophyta</taxon>
        <taxon>Magnoliopsida</taxon>
        <taxon>eudicotyledons</taxon>
        <taxon>Gunneridae</taxon>
        <taxon>Pentapetalae</taxon>
        <taxon>Caryophyllales</taxon>
        <taxon>Chenopodiaceae</taxon>
        <taxon>Betoideae</taxon>
        <taxon>Beta</taxon>
    </lineage>
</organism>
<dbReference type="Gramene" id="KMS93845">
    <property type="protein sequence ID" value="KMS93845"/>
    <property type="gene ID" value="BVRB_027380"/>
</dbReference>
<keyword evidence="2" id="KW-1185">Reference proteome</keyword>
<dbReference type="EMBL" id="KQ098446">
    <property type="protein sequence ID" value="KMS93845.1"/>
    <property type="molecule type" value="Genomic_DNA"/>
</dbReference>
<gene>
    <name evidence="1" type="ORF">BVRB_027380</name>
</gene>
<dbReference type="AlphaFoldDB" id="A0A0J8DSW0"/>
<evidence type="ECO:0000313" key="2">
    <source>
        <dbReference type="Proteomes" id="UP000035740"/>
    </source>
</evidence>
<dbReference type="Proteomes" id="UP000035740">
    <property type="component" value="Unassembled WGS sequence"/>
</dbReference>
<reference evidence="1 2" key="1">
    <citation type="journal article" date="2014" name="Nature">
        <title>The genome of the recently domesticated crop plant sugar beet (Beta vulgaris).</title>
        <authorList>
            <person name="Dohm J.C."/>
            <person name="Minoche A.E."/>
            <person name="Holtgrawe D."/>
            <person name="Capella-Gutierrez S."/>
            <person name="Zakrzewski F."/>
            <person name="Tafer H."/>
            <person name="Rupp O."/>
            <person name="Sorensen T.R."/>
            <person name="Stracke R."/>
            <person name="Reinhardt R."/>
            <person name="Goesmann A."/>
            <person name="Kraft T."/>
            <person name="Schulz B."/>
            <person name="Stadler P.F."/>
            <person name="Schmidt T."/>
            <person name="Gabaldon T."/>
            <person name="Lehrach H."/>
            <person name="Weisshaar B."/>
            <person name="Himmelbauer H."/>
        </authorList>
    </citation>
    <scope>NUCLEOTIDE SEQUENCE [LARGE SCALE GENOMIC DNA]</scope>
    <source>
        <tissue evidence="1">Taproot</tissue>
    </source>
</reference>
<accession>A0A0J8DSW0</accession>
<name>A0A0J8DSW0_BETVV</name>
<proteinExistence type="predicted"/>
<protein>
    <submittedName>
        <fullName evidence="1">Uncharacterized protein</fullName>
    </submittedName>
</protein>
<sequence length="156" mass="17144">MLKPSRFVTDDCFSPLSACHLLLSTVCDDVSARPSLFISLDNGDLLIYNSFPVTNAPNGHIPLAFARFHHGIITRPLSASGIESRPFAVSFSLSIISLMLSRYLSLLFEAYQAFLLAATGHNGFGVIEIIFTVRPRLPKESYRLSALSEVRLSPTV</sequence>
<evidence type="ECO:0000313" key="1">
    <source>
        <dbReference type="EMBL" id="KMS93845.1"/>
    </source>
</evidence>